<dbReference type="Pfam" id="PF17917">
    <property type="entry name" value="RT_RNaseH"/>
    <property type="match status" value="1"/>
</dbReference>
<keyword evidence="2" id="KW-0548">Nucleotidyltransferase</keyword>
<keyword evidence="4" id="KW-0255">Endonuclease</keyword>
<feature type="region of interest" description="Disordered" evidence="8">
    <location>
        <begin position="987"/>
        <end position="1045"/>
    </location>
</feature>
<dbReference type="InterPro" id="IPR001584">
    <property type="entry name" value="Integrase_cat-core"/>
</dbReference>
<dbReference type="Gene3D" id="3.10.10.10">
    <property type="entry name" value="HIV Type 1 Reverse Transcriptase, subunit A, domain 1"/>
    <property type="match status" value="1"/>
</dbReference>
<dbReference type="EMBL" id="BKCJ010005179">
    <property type="protein sequence ID" value="GEU65327.1"/>
    <property type="molecule type" value="Genomic_DNA"/>
</dbReference>
<proteinExistence type="predicted"/>
<dbReference type="SMART" id="SM00343">
    <property type="entry name" value="ZnF_C2HC"/>
    <property type="match status" value="2"/>
</dbReference>
<evidence type="ECO:0000256" key="7">
    <source>
        <dbReference type="PROSITE-ProRule" id="PRU00047"/>
    </source>
</evidence>
<evidence type="ECO:0000256" key="6">
    <source>
        <dbReference type="ARBA" id="ARBA00022918"/>
    </source>
</evidence>
<dbReference type="GO" id="GO:0015074">
    <property type="term" value="P:DNA integration"/>
    <property type="evidence" value="ECO:0007669"/>
    <property type="project" value="InterPro"/>
</dbReference>
<dbReference type="SUPFAM" id="SSF57756">
    <property type="entry name" value="Retrovirus zinc finger-like domains"/>
    <property type="match status" value="1"/>
</dbReference>
<gene>
    <name evidence="11" type="ORF">Tci_037305</name>
</gene>
<dbReference type="PANTHER" id="PTHR37984:SF5">
    <property type="entry name" value="PROTEIN NYNRIN-LIKE"/>
    <property type="match status" value="1"/>
</dbReference>
<feature type="compositionally biased region" description="Basic and acidic residues" evidence="8">
    <location>
        <begin position="987"/>
        <end position="1005"/>
    </location>
</feature>
<dbReference type="InterPro" id="IPR012337">
    <property type="entry name" value="RNaseH-like_sf"/>
</dbReference>
<dbReference type="GO" id="GO:0008270">
    <property type="term" value="F:zinc ion binding"/>
    <property type="evidence" value="ECO:0007669"/>
    <property type="project" value="UniProtKB-KW"/>
</dbReference>
<organism evidence="11">
    <name type="scientific">Tanacetum cinerariifolium</name>
    <name type="common">Dalmatian daisy</name>
    <name type="synonym">Chrysanthemum cinerariifolium</name>
    <dbReference type="NCBI Taxonomy" id="118510"/>
    <lineage>
        <taxon>Eukaryota</taxon>
        <taxon>Viridiplantae</taxon>
        <taxon>Streptophyta</taxon>
        <taxon>Embryophyta</taxon>
        <taxon>Tracheophyta</taxon>
        <taxon>Spermatophyta</taxon>
        <taxon>Magnoliopsida</taxon>
        <taxon>eudicotyledons</taxon>
        <taxon>Gunneridae</taxon>
        <taxon>Pentapetalae</taxon>
        <taxon>asterids</taxon>
        <taxon>campanulids</taxon>
        <taxon>Asterales</taxon>
        <taxon>Asteraceae</taxon>
        <taxon>Asteroideae</taxon>
        <taxon>Anthemideae</taxon>
        <taxon>Anthemidinae</taxon>
        <taxon>Tanacetum</taxon>
    </lineage>
</organism>
<evidence type="ECO:0000256" key="1">
    <source>
        <dbReference type="ARBA" id="ARBA00022679"/>
    </source>
</evidence>
<dbReference type="SUPFAM" id="SSF53098">
    <property type="entry name" value="Ribonuclease H-like"/>
    <property type="match status" value="1"/>
</dbReference>
<feature type="domain" description="Integrase catalytic" evidence="10">
    <location>
        <begin position="1515"/>
        <end position="1682"/>
    </location>
</feature>
<dbReference type="InterPro" id="IPR036397">
    <property type="entry name" value="RNaseH_sf"/>
</dbReference>
<dbReference type="InterPro" id="IPR043502">
    <property type="entry name" value="DNA/RNA_pol_sf"/>
</dbReference>
<keyword evidence="7" id="KW-0863">Zinc-finger</keyword>
<evidence type="ECO:0000256" key="2">
    <source>
        <dbReference type="ARBA" id="ARBA00022695"/>
    </source>
</evidence>
<evidence type="ECO:0000256" key="3">
    <source>
        <dbReference type="ARBA" id="ARBA00022722"/>
    </source>
</evidence>
<dbReference type="Pfam" id="PF00098">
    <property type="entry name" value="zf-CCHC"/>
    <property type="match status" value="1"/>
</dbReference>
<keyword evidence="5" id="KW-0378">Hydrolase</keyword>
<keyword evidence="7" id="KW-0479">Metal-binding</keyword>
<keyword evidence="7" id="KW-0862">Zinc</keyword>
<feature type="region of interest" description="Disordered" evidence="8">
    <location>
        <begin position="1142"/>
        <end position="1176"/>
    </location>
</feature>
<dbReference type="PROSITE" id="PS50158">
    <property type="entry name" value="ZF_CCHC"/>
    <property type="match status" value="1"/>
</dbReference>
<dbReference type="PROSITE" id="PS50994">
    <property type="entry name" value="INTEGRASE"/>
    <property type="match status" value="1"/>
</dbReference>
<dbReference type="FunFam" id="3.10.20.370:FF:000001">
    <property type="entry name" value="Retrovirus-related Pol polyprotein from transposon 17.6-like protein"/>
    <property type="match status" value="1"/>
</dbReference>
<evidence type="ECO:0000256" key="4">
    <source>
        <dbReference type="ARBA" id="ARBA00022759"/>
    </source>
</evidence>
<dbReference type="GO" id="GO:0016787">
    <property type="term" value="F:hydrolase activity"/>
    <property type="evidence" value="ECO:0007669"/>
    <property type="project" value="UniProtKB-KW"/>
</dbReference>
<dbReference type="GO" id="GO:0003964">
    <property type="term" value="F:RNA-directed DNA polymerase activity"/>
    <property type="evidence" value="ECO:0007669"/>
    <property type="project" value="UniProtKB-KW"/>
</dbReference>
<accession>A0A6L2LWK7</accession>
<dbReference type="GO" id="GO:0004519">
    <property type="term" value="F:endonuclease activity"/>
    <property type="evidence" value="ECO:0007669"/>
    <property type="project" value="UniProtKB-KW"/>
</dbReference>
<evidence type="ECO:0000313" key="11">
    <source>
        <dbReference type="EMBL" id="GEU65327.1"/>
    </source>
</evidence>
<dbReference type="CDD" id="cd09274">
    <property type="entry name" value="RNase_HI_RT_Ty3"/>
    <property type="match status" value="1"/>
</dbReference>
<dbReference type="Gene3D" id="3.30.420.10">
    <property type="entry name" value="Ribonuclease H-like superfamily/Ribonuclease H"/>
    <property type="match status" value="1"/>
</dbReference>
<reference evidence="11" key="1">
    <citation type="journal article" date="2019" name="Sci. Rep.">
        <title>Draft genome of Tanacetum cinerariifolium, the natural source of mosquito coil.</title>
        <authorList>
            <person name="Yamashiro T."/>
            <person name="Shiraishi A."/>
            <person name="Satake H."/>
            <person name="Nakayama K."/>
        </authorList>
    </citation>
    <scope>NUCLEOTIDE SEQUENCE</scope>
</reference>
<evidence type="ECO:0000256" key="8">
    <source>
        <dbReference type="SAM" id="MobiDB-lite"/>
    </source>
</evidence>
<protein>
    <submittedName>
        <fullName evidence="11">Putative reverse transcriptase domain-containing protein</fullName>
    </submittedName>
</protein>
<dbReference type="InterPro" id="IPR036875">
    <property type="entry name" value="Znf_CCHC_sf"/>
</dbReference>
<dbReference type="SUPFAM" id="SSF56672">
    <property type="entry name" value="DNA/RNA polymerases"/>
    <property type="match status" value="1"/>
</dbReference>
<keyword evidence="3" id="KW-0540">Nuclease</keyword>
<feature type="domain" description="CCHC-type" evidence="9">
    <location>
        <begin position="1200"/>
        <end position="1215"/>
    </location>
</feature>
<evidence type="ECO:0000259" key="9">
    <source>
        <dbReference type="PROSITE" id="PS50158"/>
    </source>
</evidence>
<comment type="caution">
    <text evidence="11">The sequence shown here is derived from an EMBL/GenBank/DDBJ whole genome shotgun (WGS) entry which is preliminary data.</text>
</comment>
<keyword evidence="1" id="KW-0808">Transferase</keyword>
<name>A0A6L2LWK7_TANCI</name>
<dbReference type="GO" id="GO:0003676">
    <property type="term" value="F:nucleic acid binding"/>
    <property type="evidence" value="ECO:0007669"/>
    <property type="project" value="InterPro"/>
</dbReference>
<evidence type="ECO:0000259" key="10">
    <source>
        <dbReference type="PROSITE" id="PS50994"/>
    </source>
</evidence>
<feature type="compositionally biased region" description="Polar residues" evidence="8">
    <location>
        <begin position="1147"/>
        <end position="1167"/>
    </location>
</feature>
<dbReference type="InterPro" id="IPR050951">
    <property type="entry name" value="Retrovirus_Pol_polyprotein"/>
</dbReference>
<keyword evidence="6 11" id="KW-0695">RNA-directed DNA polymerase</keyword>
<dbReference type="PANTHER" id="PTHR37984">
    <property type="entry name" value="PROTEIN CBG26694"/>
    <property type="match status" value="1"/>
</dbReference>
<dbReference type="InterPro" id="IPR041373">
    <property type="entry name" value="RT_RNaseH"/>
</dbReference>
<evidence type="ECO:0000256" key="5">
    <source>
        <dbReference type="ARBA" id="ARBA00022801"/>
    </source>
</evidence>
<sequence>MTLEEIKEKFIPVWKQFEDFVPMDSKEERKRIKRKRLKLKQGSAKKMKTSEDVSEENLKEMMQLVPVEEVYVEALQVKHPIINWEIHSEGKKYYWKIIRLGGNTAVYQSKIHQIRRGLASCFLNKCLRALILAGGGSFEITSIFALSTLSPELDTLKKRGFFQEYIFQIIRKRFKFEIRRRIDIEDHSFSSNPKIELFLFNSNNYISSVKKWSSQDQGNFAIFFHLENNKINRKCLRVLIDSLAYNKYGIRLMLAPRSAKALQEKALLKFHGIRKLLRHSFQDVDKSCGVGSSSSSSLSKLKGVLDLSWLWNCVLLGLVMCYLEENQKVDQIAYRMVCHQCWIGSCLGCNYFVHLKANYHDSNLGCGVTLLCLVSHKVEDFVKRLRSTLGEEADHNMEPTEFDIQEVGFSANLNSSIAAVMGRRCFVIQVMGTTYLVDKGSQQTLKRQAIKGLKAIVCFEAADGVTLLCLVSHIVKDFVKRLRSTPGEEGDHYMEPTEFEIQEMMAKMILYIKDKVLLVQAQENGQTLHEEELAFLADLGIPEGQATQTVITHNAAYQADDLDTYDSDCDELNTAKVALMANLSHYGSDALVEVHNHDNVNNNMINQAVQAMSSFEHSNVVNHSETKITSDSNIIPYSQNRNPYPFSSSRLTPKLRLDFPYSASLENDPGSYDDDKDYTIAITPILSTKEPDYSLSMGDEHLDTILATKLDEFIKSSVKNLVPILSESEGILDNMCDVPFHDNSLPLDVSKDQFEDFSNSNDESTSIDDDSFSIDNIEYVEASPPDSELVSSEVMEIVIPEVGGIDDDILLTIKDDILREKLLNINLLIANIKALKDNPTPSFDFMTKSSFTSLNSLLEETNTFDNSLPESKTFYFDLEEISSGSTTTSSDISLLEYEAFYDDHVKEISSGSSNTYSDSFLYDSFIFDLLINPFLPTGRNDFDKFADKFTHIISPPEYDCFCFKNEPNAGDFTIDVVEDIFPTREPRVHEKDIKEKDKIRAETRQNQEQQEAWKSPKSKPKRDADRSRNGDNSNDSGTGERRQVTTQRECTYTDFLKCQPMSFYGTKGVVGQTWWLEKMESVFKINNCTVTSKVKRYIGGLPDLIHGSVKASNPQSIQEAIEFATELMDKKMLTYAERQAEHKKNFNDTSRNNQNQQQPFKRNNVTRAYTAGPGDKKNYGGTKPLCPKCNYYHDGPSAPKCTNCKKIGHLARECKGRPGHYKSDCPKLKNGNQENRAGNRNIVARVYTVGIARTNPNSNVVTGIPPTHQVEFQIDLIPGVAPVVRAPYRLAPSDMKELSEQLKELANKGFIRPSSSPWGASVLSVKKKDGSFQMCIDYQELNKLTIKNRYPLPRIDDFAPILALPEESEDFAIYCDASIKGLGAVLMQRKKVIAYGSRQLKVHEKNYTTYDLDLGAVVFALKIWRHYLYGIECTVFNDHKSLQHILDQKELNIRQRCWLELLSDYDFEIHYHPEKANVVADALSMKERIKPLWVRSLVMTIGLDLLMQILRAQIEARKPENLKSEDIGGILIENSKDPEKPKKEKLELCADRTLCLNNGVGCRAMKTDPMDKLARLYLKEVVTRHRIPVSIISNRDPRFTSNFLRAFQKAMGTQLDMNTPYHLETDGQTEGTIQTLEDMLRACMIDFGNGWERHLPLVEFSYNNSYHASIKATPFEALYGQKCRLPICWAEVEDAQLTGPELIHETTEKIVQIK</sequence>
<dbReference type="InterPro" id="IPR001878">
    <property type="entry name" value="Znf_CCHC"/>
</dbReference>